<protein>
    <recommendedName>
        <fullName evidence="10">SNF2 family DNA-dependent ATPase domain-containing protein</fullName>
    </recommendedName>
</protein>
<accession>A0A9P6C0W3</accession>
<evidence type="ECO:0000259" key="6">
    <source>
        <dbReference type="PROSITE" id="PS51192"/>
    </source>
</evidence>
<keyword evidence="2" id="KW-0378">Hydrolase</keyword>
<feature type="compositionally biased region" description="Low complexity" evidence="5">
    <location>
        <begin position="631"/>
        <end position="648"/>
    </location>
</feature>
<evidence type="ECO:0008006" key="10">
    <source>
        <dbReference type="Google" id="ProtNLM"/>
    </source>
</evidence>
<dbReference type="GO" id="GO:0008094">
    <property type="term" value="F:ATP-dependent activity, acting on DNA"/>
    <property type="evidence" value="ECO:0007669"/>
    <property type="project" value="TreeGrafter"/>
</dbReference>
<sequence>MAAMADSTPPISGLSIHSRNNPIDLTHDDDEPSPAQYLSPRSKRARPDTLDSNITPNPFPPSPRYQSNSPPTAFNSINANPTQPISDHFLFRPESSTTPYMNTSSPFMAPYRPNFVGQDLPPIMNPYPPYRTQHPPPLQHPQYPLGPPQHMQYSPPALPDLAYPPGHSPFLPPLSVPDPEHQVIDLTDSPSPPPSAAQNVPPGLVPVNPDDPPKTPVCIGQLSANALVLYPTPYLMARDPSQEEWVPVRLQHEHHPGRPSNPESIRIRTPSDRTPNGDIILGEEFAFVEQKVANSLGGMLGKGLIRIEAKIRRGRPNLPVVQLQLLVYTPKGNISVVGNYLQQCNLLLDHPSPPYDDRRLTTYAYFNPHNPPPGGHNHPLVLNNRLYGPNGGPSRWPEPGIGKSQDLQRTQIDELFKHLKDGVELSETEPSPDVATKLYPHQKKALTFLLDREHEKPALDGLFSTLWRPHTDPMTQRQKWMNVVTEEQTAEEPKEARGAILADDMGLGKTITCVSLIAATLQSAKDFAAQPLEQLQQSPFKQQYPNASHFAGAVWGMPEIPAPTNSKSKGKADKQQERLGAEFVRACRIKARSRATLIICPLSTVANWEEQFREHWRGEVTVVGGSGGCVNSTTTSSTAASTPGTNTPDADSKPEKPLRVREGNPLKVYIYHGNSRRPDPAFLADFDAVITTYATLASEFSKQNRTAQVASEDGEDGAGGSSDGGIEKGKGDAGGLDIEIQTGNISLDSKPKKTGMKRKKPMTTVSNTEIASPLQSIHWFRVVLDEAHSIKETQTVGCRASCDLIADRRLCLTGTPVQNKLDDMFALIKFLRLSPFDDKNVWTKHISAPAKFGQREGVVKLRTIMACITLRRTKESKSQDGKRILALPPREDKTVELTLNEAELEIYNQYLQESKDEFADLSRKNLVMKNYVGILQRLLRLRQICDHIELIQIKPGSAGAALDPASSYEDIVAVIGKEGINAARASAIFAILREAATTQCTECGGELCALTEGAGSTGALDVDGPPPTKRGRKSKGQASRAPTRASSPSGGPRPVLTRCQHLFCLECYRATICPGWPDVPATLTRQCSACQTELSPVDAVEIKQDMITENDEMKLEMDVASLLLPPPNIREQALELLQKEICERSTKINALIGHLIPFSIANPHSANYNPARLDVQIVDSDGNGSSDNVIKTVVFSQWTSMLDKIEDALLVHKIRYDRLDGTMKREERSKALDSLKYDPGCEVLLVSLKAGGVGLNLTAAQRVILIDPCWNPAVEHQAIDRIHRLGQTKPVLSVKFVIAGSIEQTMLKIQEKKNKLAQITLEARTKAEIMEERMEQLKELFK</sequence>
<keyword evidence="1" id="KW-0547">Nucleotide-binding</keyword>
<feature type="region of interest" description="Disordered" evidence="5">
    <location>
        <begin position="252"/>
        <end position="272"/>
    </location>
</feature>
<evidence type="ECO:0000256" key="1">
    <source>
        <dbReference type="ARBA" id="ARBA00022741"/>
    </source>
</evidence>
<keyword evidence="9" id="KW-1185">Reference proteome</keyword>
<dbReference type="InterPro" id="IPR038718">
    <property type="entry name" value="SNF2-like_sf"/>
</dbReference>
<evidence type="ECO:0000259" key="7">
    <source>
        <dbReference type="PROSITE" id="PS51194"/>
    </source>
</evidence>
<dbReference type="GO" id="GO:0005634">
    <property type="term" value="C:nucleus"/>
    <property type="evidence" value="ECO:0007669"/>
    <property type="project" value="TreeGrafter"/>
</dbReference>
<feature type="region of interest" description="Disordered" evidence="5">
    <location>
        <begin position="1"/>
        <end position="97"/>
    </location>
</feature>
<dbReference type="PANTHER" id="PTHR45626:SF52">
    <property type="entry name" value="SINGLE-STRANDED DNA-DEPENDENT ATPASE (EUROFUNG)"/>
    <property type="match status" value="1"/>
</dbReference>
<dbReference type="GO" id="GO:0005524">
    <property type="term" value="F:ATP binding"/>
    <property type="evidence" value="ECO:0007669"/>
    <property type="project" value="UniProtKB-KW"/>
</dbReference>
<dbReference type="EMBL" id="MU151185">
    <property type="protein sequence ID" value="KAF9447801.1"/>
    <property type="molecule type" value="Genomic_DNA"/>
</dbReference>
<dbReference type="GO" id="GO:0006281">
    <property type="term" value="P:DNA repair"/>
    <property type="evidence" value="ECO:0007669"/>
    <property type="project" value="TreeGrafter"/>
</dbReference>
<feature type="region of interest" description="Disordered" evidence="5">
    <location>
        <begin position="631"/>
        <end position="658"/>
    </location>
</feature>
<dbReference type="InterPro" id="IPR050628">
    <property type="entry name" value="SNF2_RAD54_helicase_TF"/>
</dbReference>
<dbReference type="PROSITE" id="PS51194">
    <property type="entry name" value="HELICASE_CTER"/>
    <property type="match status" value="1"/>
</dbReference>
<dbReference type="Proteomes" id="UP000807342">
    <property type="component" value="Unassembled WGS sequence"/>
</dbReference>
<dbReference type="SMART" id="SM00487">
    <property type="entry name" value="DEXDc"/>
    <property type="match status" value="1"/>
</dbReference>
<dbReference type="Pfam" id="PF00176">
    <property type="entry name" value="SNF2-rel_dom"/>
    <property type="match status" value="2"/>
</dbReference>
<dbReference type="InterPro" id="IPR049730">
    <property type="entry name" value="SNF2/RAD54-like_C"/>
</dbReference>
<dbReference type="Gene3D" id="3.40.50.10810">
    <property type="entry name" value="Tandem AAA-ATPase domain"/>
    <property type="match status" value="2"/>
</dbReference>
<evidence type="ECO:0000256" key="2">
    <source>
        <dbReference type="ARBA" id="ARBA00022801"/>
    </source>
</evidence>
<dbReference type="PANTHER" id="PTHR45626">
    <property type="entry name" value="TRANSCRIPTION TERMINATION FACTOR 2-RELATED"/>
    <property type="match status" value="1"/>
</dbReference>
<feature type="compositionally biased region" description="Polar residues" evidence="5">
    <location>
        <begin position="64"/>
        <end position="85"/>
    </location>
</feature>
<dbReference type="GO" id="GO:0016787">
    <property type="term" value="F:hydrolase activity"/>
    <property type="evidence" value="ECO:0007669"/>
    <property type="project" value="UniProtKB-KW"/>
</dbReference>
<feature type="compositionally biased region" description="Low complexity" evidence="5">
    <location>
        <begin position="1038"/>
        <end position="1049"/>
    </location>
</feature>
<feature type="domain" description="Helicase C-terminal" evidence="7">
    <location>
        <begin position="1184"/>
        <end position="1342"/>
    </location>
</feature>
<dbReference type="PROSITE" id="PS51192">
    <property type="entry name" value="HELICASE_ATP_BIND_1"/>
    <property type="match status" value="1"/>
</dbReference>
<evidence type="ECO:0000256" key="3">
    <source>
        <dbReference type="ARBA" id="ARBA00022840"/>
    </source>
</evidence>
<feature type="domain" description="Helicase ATP-binding" evidence="6">
    <location>
        <begin position="490"/>
        <end position="834"/>
    </location>
</feature>
<dbReference type="InterPro" id="IPR027417">
    <property type="entry name" value="P-loop_NTPase"/>
</dbReference>
<comment type="caution">
    <text evidence="8">The sequence shown here is derived from an EMBL/GenBank/DDBJ whole genome shotgun (WGS) entry which is preliminary data.</text>
</comment>
<gene>
    <name evidence="8" type="ORF">P691DRAFT_730823</name>
</gene>
<feature type="coiled-coil region" evidence="4">
    <location>
        <begin position="1302"/>
        <end position="1340"/>
    </location>
</feature>
<organism evidence="8 9">
    <name type="scientific">Macrolepiota fuliginosa MF-IS2</name>
    <dbReference type="NCBI Taxonomy" id="1400762"/>
    <lineage>
        <taxon>Eukaryota</taxon>
        <taxon>Fungi</taxon>
        <taxon>Dikarya</taxon>
        <taxon>Basidiomycota</taxon>
        <taxon>Agaricomycotina</taxon>
        <taxon>Agaricomycetes</taxon>
        <taxon>Agaricomycetidae</taxon>
        <taxon>Agaricales</taxon>
        <taxon>Agaricineae</taxon>
        <taxon>Agaricaceae</taxon>
        <taxon>Macrolepiota</taxon>
    </lineage>
</organism>
<feature type="region of interest" description="Disordered" evidence="5">
    <location>
        <begin position="1018"/>
        <end position="1052"/>
    </location>
</feature>
<reference evidence="8" key="1">
    <citation type="submission" date="2020-11" db="EMBL/GenBank/DDBJ databases">
        <authorList>
            <consortium name="DOE Joint Genome Institute"/>
            <person name="Ahrendt S."/>
            <person name="Riley R."/>
            <person name="Andreopoulos W."/>
            <person name="Labutti K."/>
            <person name="Pangilinan J."/>
            <person name="Ruiz-Duenas F.J."/>
            <person name="Barrasa J.M."/>
            <person name="Sanchez-Garcia M."/>
            <person name="Camarero S."/>
            <person name="Miyauchi S."/>
            <person name="Serrano A."/>
            <person name="Linde D."/>
            <person name="Babiker R."/>
            <person name="Drula E."/>
            <person name="Ayuso-Fernandez I."/>
            <person name="Pacheco R."/>
            <person name="Padilla G."/>
            <person name="Ferreira P."/>
            <person name="Barriuso J."/>
            <person name="Kellner H."/>
            <person name="Castanera R."/>
            <person name="Alfaro M."/>
            <person name="Ramirez L."/>
            <person name="Pisabarro A.G."/>
            <person name="Kuo A."/>
            <person name="Tritt A."/>
            <person name="Lipzen A."/>
            <person name="He G."/>
            <person name="Yan M."/>
            <person name="Ng V."/>
            <person name="Cullen D."/>
            <person name="Martin F."/>
            <person name="Rosso M.-N."/>
            <person name="Henrissat B."/>
            <person name="Hibbett D."/>
            <person name="Martinez A.T."/>
            <person name="Grigoriev I.V."/>
        </authorList>
    </citation>
    <scope>NUCLEOTIDE SEQUENCE</scope>
    <source>
        <strain evidence="8">MF-IS2</strain>
    </source>
</reference>
<feature type="region of interest" description="Disordered" evidence="5">
    <location>
        <begin position="701"/>
        <end position="735"/>
    </location>
</feature>
<dbReference type="CDD" id="cd18793">
    <property type="entry name" value="SF2_C_SNF"/>
    <property type="match status" value="1"/>
</dbReference>
<dbReference type="OrthoDB" id="448448at2759"/>
<dbReference type="InterPro" id="IPR001650">
    <property type="entry name" value="Helicase_C-like"/>
</dbReference>
<dbReference type="SUPFAM" id="SSF52540">
    <property type="entry name" value="P-loop containing nucleoside triphosphate hydrolases"/>
    <property type="match status" value="2"/>
</dbReference>
<dbReference type="Gene3D" id="3.40.50.300">
    <property type="entry name" value="P-loop containing nucleotide triphosphate hydrolases"/>
    <property type="match status" value="1"/>
</dbReference>
<evidence type="ECO:0000313" key="9">
    <source>
        <dbReference type="Proteomes" id="UP000807342"/>
    </source>
</evidence>
<keyword evidence="3" id="KW-0067">ATP-binding</keyword>
<evidence type="ECO:0000256" key="5">
    <source>
        <dbReference type="SAM" id="MobiDB-lite"/>
    </source>
</evidence>
<dbReference type="CDD" id="cd18008">
    <property type="entry name" value="DEXDc_SHPRH-like"/>
    <property type="match status" value="1"/>
</dbReference>
<dbReference type="SMART" id="SM00490">
    <property type="entry name" value="HELICc"/>
    <property type="match status" value="1"/>
</dbReference>
<name>A0A9P6C0W3_9AGAR</name>
<dbReference type="InterPro" id="IPR014001">
    <property type="entry name" value="Helicase_ATP-bd"/>
</dbReference>
<dbReference type="Pfam" id="PF00271">
    <property type="entry name" value="Helicase_C"/>
    <property type="match status" value="1"/>
</dbReference>
<dbReference type="InterPro" id="IPR000330">
    <property type="entry name" value="SNF2_N"/>
</dbReference>
<evidence type="ECO:0000256" key="4">
    <source>
        <dbReference type="SAM" id="Coils"/>
    </source>
</evidence>
<evidence type="ECO:0000313" key="8">
    <source>
        <dbReference type="EMBL" id="KAF9447801.1"/>
    </source>
</evidence>
<proteinExistence type="predicted"/>
<keyword evidence="4" id="KW-0175">Coiled coil</keyword>